<evidence type="ECO:0000313" key="2">
    <source>
        <dbReference type="EMBL" id="KAF2444472.1"/>
    </source>
</evidence>
<dbReference type="AlphaFoldDB" id="A0A9P4UCS7"/>
<feature type="non-terminal residue" evidence="2">
    <location>
        <position position="1"/>
    </location>
</feature>
<feature type="domain" description="Heterokaryon incompatibility" evidence="1">
    <location>
        <begin position="19"/>
        <end position="167"/>
    </location>
</feature>
<dbReference type="PANTHER" id="PTHR33112:SF12">
    <property type="entry name" value="HETEROKARYON INCOMPATIBILITY DOMAIN-CONTAINING PROTEIN"/>
    <property type="match status" value="1"/>
</dbReference>
<protein>
    <submittedName>
        <fullName evidence="2">HET-domain-containing protein</fullName>
    </submittedName>
</protein>
<dbReference type="OrthoDB" id="2958217at2759"/>
<dbReference type="InterPro" id="IPR010730">
    <property type="entry name" value="HET"/>
</dbReference>
<keyword evidence="3" id="KW-1185">Reference proteome</keyword>
<name>A0A9P4UCS7_9PLEO</name>
<evidence type="ECO:0000313" key="3">
    <source>
        <dbReference type="Proteomes" id="UP000799764"/>
    </source>
</evidence>
<accession>A0A9P4UCS7</accession>
<dbReference type="EMBL" id="MU001501">
    <property type="protein sequence ID" value="KAF2444472.1"/>
    <property type="molecule type" value="Genomic_DNA"/>
</dbReference>
<gene>
    <name evidence="2" type="ORF">P171DRAFT_344020</name>
</gene>
<comment type="caution">
    <text evidence="2">The sequence shown here is derived from an EMBL/GenBank/DDBJ whole genome shotgun (WGS) entry which is preliminary data.</text>
</comment>
<feature type="non-terminal residue" evidence="2">
    <location>
        <position position="307"/>
    </location>
</feature>
<organism evidence="2 3">
    <name type="scientific">Karstenula rhodostoma CBS 690.94</name>
    <dbReference type="NCBI Taxonomy" id="1392251"/>
    <lineage>
        <taxon>Eukaryota</taxon>
        <taxon>Fungi</taxon>
        <taxon>Dikarya</taxon>
        <taxon>Ascomycota</taxon>
        <taxon>Pezizomycotina</taxon>
        <taxon>Dothideomycetes</taxon>
        <taxon>Pleosporomycetidae</taxon>
        <taxon>Pleosporales</taxon>
        <taxon>Massarineae</taxon>
        <taxon>Didymosphaeriaceae</taxon>
        <taxon>Karstenula</taxon>
    </lineage>
</organism>
<evidence type="ECO:0000259" key="1">
    <source>
        <dbReference type="Pfam" id="PF06985"/>
    </source>
</evidence>
<proteinExistence type="predicted"/>
<dbReference type="Pfam" id="PF06985">
    <property type="entry name" value="HET"/>
    <property type="match status" value="1"/>
</dbReference>
<dbReference type="Proteomes" id="UP000799764">
    <property type="component" value="Unassembled WGS sequence"/>
</dbReference>
<sequence length="307" mass="34236">RLIDVKEHRIVSGTFQDEYFALNYVWGGVKSLQATKENIGELEKSGAPLDRAAEIPASILDAMTFVAKMDVRYLWVDALCIVQNNAKEKHVQISLMHEIYAAAYATIVQHAGADANAGLPGVREGSRSLIAMKSQLGANILLAQASYATPKVLNTSIHRKRGWTLQEVLLSTRCLHFSNKHITFVCGSEWAEDWNFQDPNQETLGSIRSGLMRPISQSMWQMNPFSLLRAYDGGERKSETTLLSFESDILNAFQGLCGAITRLNGARFHFGIPSTCFDLALLWINFGPGTKRASHSWPSWSWVTWQG</sequence>
<dbReference type="PANTHER" id="PTHR33112">
    <property type="entry name" value="DOMAIN PROTEIN, PUTATIVE-RELATED"/>
    <property type="match status" value="1"/>
</dbReference>
<reference evidence="2" key="1">
    <citation type="journal article" date="2020" name="Stud. Mycol.">
        <title>101 Dothideomycetes genomes: a test case for predicting lifestyles and emergence of pathogens.</title>
        <authorList>
            <person name="Haridas S."/>
            <person name="Albert R."/>
            <person name="Binder M."/>
            <person name="Bloem J."/>
            <person name="Labutti K."/>
            <person name="Salamov A."/>
            <person name="Andreopoulos B."/>
            <person name="Baker S."/>
            <person name="Barry K."/>
            <person name="Bills G."/>
            <person name="Bluhm B."/>
            <person name="Cannon C."/>
            <person name="Castanera R."/>
            <person name="Culley D."/>
            <person name="Daum C."/>
            <person name="Ezra D."/>
            <person name="Gonzalez J."/>
            <person name="Henrissat B."/>
            <person name="Kuo A."/>
            <person name="Liang C."/>
            <person name="Lipzen A."/>
            <person name="Lutzoni F."/>
            <person name="Magnuson J."/>
            <person name="Mondo S."/>
            <person name="Nolan M."/>
            <person name="Ohm R."/>
            <person name="Pangilinan J."/>
            <person name="Park H.-J."/>
            <person name="Ramirez L."/>
            <person name="Alfaro M."/>
            <person name="Sun H."/>
            <person name="Tritt A."/>
            <person name="Yoshinaga Y."/>
            <person name="Zwiers L.-H."/>
            <person name="Turgeon B."/>
            <person name="Goodwin S."/>
            <person name="Spatafora J."/>
            <person name="Crous P."/>
            <person name="Grigoriev I."/>
        </authorList>
    </citation>
    <scope>NUCLEOTIDE SEQUENCE</scope>
    <source>
        <strain evidence="2">CBS 690.94</strain>
    </source>
</reference>